<organism evidence="3 4">
    <name type="scientific">Streblomastix strix</name>
    <dbReference type="NCBI Taxonomy" id="222440"/>
    <lineage>
        <taxon>Eukaryota</taxon>
        <taxon>Metamonada</taxon>
        <taxon>Preaxostyla</taxon>
        <taxon>Oxymonadida</taxon>
        <taxon>Streblomastigidae</taxon>
        <taxon>Streblomastix</taxon>
    </lineage>
</organism>
<evidence type="ECO:0000256" key="1">
    <source>
        <dbReference type="ARBA" id="ARBA00030268"/>
    </source>
</evidence>
<dbReference type="InterPro" id="IPR002306">
    <property type="entry name" value="Trp-tRNA-ligase"/>
</dbReference>
<feature type="compositionally biased region" description="Basic and acidic residues" evidence="2">
    <location>
        <begin position="327"/>
        <end position="337"/>
    </location>
</feature>
<accession>A0A5J4UU03</accession>
<feature type="region of interest" description="Disordered" evidence="2">
    <location>
        <begin position="707"/>
        <end position="726"/>
    </location>
</feature>
<dbReference type="GO" id="GO:0005524">
    <property type="term" value="F:ATP binding"/>
    <property type="evidence" value="ECO:0007669"/>
    <property type="project" value="InterPro"/>
</dbReference>
<dbReference type="PRINTS" id="PR01039">
    <property type="entry name" value="TRNASYNTHTRP"/>
</dbReference>
<proteinExistence type="predicted"/>
<dbReference type="Gene3D" id="1.10.240.10">
    <property type="entry name" value="Tyrosyl-Transfer RNA Synthetase"/>
    <property type="match status" value="2"/>
</dbReference>
<feature type="non-terminal residue" evidence="3">
    <location>
        <position position="726"/>
    </location>
</feature>
<dbReference type="OrthoDB" id="10261385at2759"/>
<dbReference type="GO" id="GO:0004830">
    <property type="term" value="F:tryptophan-tRNA ligase activity"/>
    <property type="evidence" value="ECO:0007669"/>
    <property type="project" value="InterPro"/>
</dbReference>
<reference evidence="3 4" key="1">
    <citation type="submission" date="2019-03" db="EMBL/GenBank/DDBJ databases">
        <title>Single cell metagenomics reveals metabolic interactions within the superorganism composed of flagellate Streblomastix strix and complex community of Bacteroidetes bacteria on its surface.</title>
        <authorList>
            <person name="Treitli S.C."/>
            <person name="Kolisko M."/>
            <person name="Husnik F."/>
            <person name="Keeling P."/>
            <person name="Hampl V."/>
        </authorList>
    </citation>
    <scope>NUCLEOTIDE SEQUENCE [LARGE SCALE GENOMIC DNA]</scope>
    <source>
        <strain evidence="3">ST1C</strain>
    </source>
</reference>
<feature type="compositionally biased region" description="Polar residues" evidence="2">
    <location>
        <begin position="414"/>
        <end position="430"/>
    </location>
</feature>
<dbReference type="PANTHER" id="PTHR10055:SF1">
    <property type="entry name" value="TRYPTOPHAN--TRNA LIGASE, CYTOPLASMIC"/>
    <property type="match status" value="1"/>
</dbReference>
<evidence type="ECO:0000256" key="2">
    <source>
        <dbReference type="SAM" id="MobiDB-lite"/>
    </source>
</evidence>
<feature type="region of interest" description="Disordered" evidence="2">
    <location>
        <begin position="324"/>
        <end position="361"/>
    </location>
</feature>
<dbReference type="EMBL" id="SNRW01012507">
    <property type="protein sequence ID" value="KAA6373734.1"/>
    <property type="molecule type" value="Genomic_DNA"/>
</dbReference>
<dbReference type="GO" id="GO:0005737">
    <property type="term" value="C:cytoplasm"/>
    <property type="evidence" value="ECO:0007669"/>
    <property type="project" value="TreeGrafter"/>
</dbReference>
<dbReference type="SUPFAM" id="SSF52374">
    <property type="entry name" value="Nucleotidylyl transferase"/>
    <property type="match status" value="2"/>
</dbReference>
<keyword evidence="3" id="KW-0436">Ligase</keyword>
<gene>
    <name evidence="3" type="ORF">EZS28_030739</name>
</gene>
<evidence type="ECO:0000313" key="4">
    <source>
        <dbReference type="Proteomes" id="UP000324800"/>
    </source>
</evidence>
<dbReference type="InterPro" id="IPR014729">
    <property type="entry name" value="Rossmann-like_a/b/a_fold"/>
</dbReference>
<dbReference type="Proteomes" id="UP000324800">
    <property type="component" value="Unassembled WGS sequence"/>
</dbReference>
<comment type="caution">
    <text evidence="3">The sequence shown here is derived from an EMBL/GenBank/DDBJ whole genome shotgun (WGS) entry which is preliminary data.</text>
</comment>
<dbReference type="GO" id="GO:0006436">
    <property type="term" value="P:tryptophanyl-tRNA aminoacylation"/>
    <property type="evidence" value="ECO:0007669"/>
    <property type="project" value="InterPro"/>
</dbReference>
<dbReference type="AlphaFoldDB" id="A0A5J4UU03"/>
<dbReference type="PANTHER" id="PTHR10055">
    <property type="entry name" value="TRYPTOPHANYL-TRNA SYNTHETASE"/>
    <property type="match status" value="1"/>
</dbReference>
<protein>
    <recommendedName>
        <fullName evidence="1">Tryptophanyl-tRNA synthetase</fullName>
    </recommendedName>
</protein>
<feature type="region of interest" description="Disordered" evidence="2">
    <location>
        <begin position="414"/>
        <end position="434"/>
    </location>
</feature>
<evidence type="ECO:0000313" key="3">
    <source>
        <dbReference type="EMBL" id="KAA6373734.1"/>
    </source>
</evidence>
<name>A0A5J4UU03_9EUKA</name>
<dbReference type="Gene3D" id="3.40.50.620">
    <property type="entry name" value="HUPs"/>
    <property type="match status" value="1"/>
</dbReference>
<sequence>MKCKCVDNEILKIACTYGGSFRGWECKKVTKTFTVFVDEGVEALKEKVQTAFKLTSQPSLKLGDKDISNEWLKEEAIRSDDLIRSGDTKRITLNCEIFTPWDISASDESGINYKRLVDEFGVELVTDEIVSRVERLTNRSAHPWLRRKFFFSHRGFDKILDTVEAGDTYYLYTGRGPSSTSLHLGHMIQFMFAKYLQEAFGVVLVIQMSDDEKFLFKKDLSLDEVKKMAFDNARDIVALGFDPTRTYIFSDISEIGSMYECVLQLLKNTPAHLEEMIFGFNGHSPAGFYMWPCVQAAPAFSCTFPEIFGPPRYDIATNQYFGPTEPINKKKEKEKDSKNKKKKDKKKDTKEGDQQSNEQPQSEWAIPCLIPCAIDQDPYFRMCRDLASGIGHPPPCTLLSRFVPGFSGVGTKMSASVQHDTTSSSSGSQNKQKEKVIPQTVFMNDNLKIIKLAVNSAFSIGANTLKEQEETGTADKHIELDVAFQYLKIFDLETNDKVLERVGNIYLYGKQLYEIERIEKKEEDKQIDSQQQKIPWGNQSQESIDQFLSEYRGSVTVGMLKLRLIDVLHEMTQKHQNARSKVTDEDVRKFMSRRRMIGNRIIRNEQNEEMKEEKAILAVVHLSGNKGSLQVLADEKIHLDLIEITFILSRVKQLDQFEHIFGASLLGLASLGLNQKVQKDYEEQRRRILIISERVLQLASQRNIINNDKNRQDQENSITDELNDEE</sequence>